<protein>
    <submittedName>
        <fullName evidence="2">SH2 domain-containing protein</fullName>
    </submittedName>
</protein>
<name>A0AC35GQ02_9BILA</name>
<organism evidence="1 2">
    <name type="scientific">Panagrolaimus sp. PS1159</name>
    <dbReference type="NCBI Taxonomy" id="55785"/>
    <lineage>
        <taxon>Eukaryota</taxon>
        <taxon>Metazoa</taxon>
        <taxon>Ecdysozoa</taxon>
        <taxon>Nematoda</taxon>
        <taxon>Chromadorea</taxon>
        <taxon>Rhabditida</taxon>
        <taxon>Tylenchina</taxon>
        <taxon>Panagrolaimomorpha</taxon>
        <taxon>Panagrolaimoidea</taxon>
        <taxon>Panagrolaimidae</taxon>
        <taxon>Panagrolaimus</taxon>
    </lineage>
</organism>
<accession>A0AC35GQ02</accession>
<evidence type="ECO:0000313" key="1">
    <source>
        <dbReference type="Proteomes" id="UP000887580"/>
    </source>
</evidence>
<evidence type="ECO:0000313" key="2">
    <source>
        <dbReference type="WBParaSite" id="PS1159_v2.g7358.t1"/>
    </source>
</evidence>
<sequence length="396" mass="45260">MGGNKKLRKKTKSESKTYQTTDNDECTVSPSSHGMPKVYDTDAAVSSASSKSISSLSSFLGSGEESSGRMKKARRERSKSPDHLLVSMTAAAAKAKEKYDNPPGYEIVKISKLENPPVSFTHRRSPRAAASSNNIDSPKEQVIYRCKYPSDLSSLQTPSSSNVSQDSTSTDGVYENLKAINYLKKSKKYTSSSTSVNTAHNKSDAKSERNYRRRRNASNNIEDLYMGPMTRRDSEKHVRRNTQFRLYHRIPSKASQHLDYLKDHISLYVVYKSTQGDYHHYPIQRCRGPGGAKQYYIDCGENDRMVFNTLDALVTYYSVYVRFDTNDETAEVFPSKHRIRERKSAREAESARERESIREEKSPCDVESTREEDDEAESKSKRKREKRKKKQSEIYY</sequence>
<reference evidence="2" key="1">
    <citation type="submission" date="2022-11" db="UniProtKB">
        <authorList>
            <consortium name="WormBaseParasite"/>
        </authorList>
    </citation>
    <scope>IDENTIFICATION</scope>
</reference>
<dbReference type="Proteomes" id="UP000887580">
    <property type="component" value="Unplaced"/>
</dbReference>
<dbReference type="WBParaSite" id="PS1159_v2.g7358.t1">
    <property type="protein sequence ID" value="PS1159_v2.g7358.t1"/>
    <property type="gene ID" value="PS1159_v2.g7358"/>
</dbReference>
<proteinExistence type="predicted"/>